<evidence type="ECO:0000256" key="6">
    <source>
        <dbReference type="ARBA" id="ARBA00023157"/>
    </source>
</evidence>
<comment type="caution">
    <text evidence="8">Lacks conserved residue(s) required for the propagation of feature annotation.</text>
</comment>
<dbReference type="InterPro" id="IPR000742">
    <property type="entry name" value="EGF"/>
</dbReference>
<dbReference type="InterPro" id="IPR001881">
    <property type="entry name" value="EGF-like_Ca-bd_dom"/>
</dbReference>
<dbReference type="Pfam" id="PF07699">
    <property type="entry name" value="Ephrin_rec_like"/>
    <property type="match status" value="1"/>
</dbReference>
<dbReference type="EMBL" id="OC317381">
    <property type="protein sequence ID" value="CAD7396549.1"/>
    <property type="molecule type" value="Genomic_DNA"/>
</dbReference>
<dbReference type="Gene3D" id="2.10.25.10">
    <property type="entry name" value="Laminin"/>
    <property type="match status" value="6"/>
</dbReference>
<reference evidence="11" key="1">
    <citation type="submission" date="2020-11" db="EMBL/GenBank/DDBJ databases">
        <authorList>
            <person name="Tran Van P."/>
        </authorList>
    </citation>
    <scope>NUCLEOTIDE SEQUENCE</scope>
</reference>
<dbReference type="PROSITE" id="PS01186">
    <property type="entry name" value="EGF_2"/>
    <property type="match status" value="1"/>
</dbReference>
<evidence type="ECO:0000256" key="1">
    <source>
        <dbReference type="ARBA" id="ARBA00004613"/>
    </source>
</evidence>
<dbReference type="FunFam" id="2.10.25.10:FF:000014">
    <property type="entry name" value="Latent-transforming growth factor beta-binding protein 3"/>
    <property type="match status" value="1"/>
</dbReference>
<dbReference type="PROSITE" id="PS01180">
    <property type="entry name" value="CUB"/>
    <property type="match status" value="1"/>
</dbReference>
<proteinExistence type="predicted"/>
<evidence type="ECO:0008006" key="12">
    <source>
        <dbReference type="Google" id="ProtNLM"/>
    </source>
</evidence>
<dbReference type="FunFam" id="2.60.120.290:FF:000002">
    <property type="entry name" value="Signal peptide, CUB domain and EGF-like domain-containing 2"/>
    <property type="match status" value="1"/>
</dbReference>
<dbReference type="GO" id="GO:0005615">
    <property type="term" value="C:extracellular space"/>
    <property type="evidence" value="ECO:0007669"/>
    <property type="project" value="TreeGrafter"/>
</dbReference>
<dbReference type="SMART" id="SM00181">
    <property type="entry name" value="EGF"/>
    <property type="match status" value="6"/>
</dbReference>
<feature type="domain" description="CUB" evidence="9">
    <location>
        <begin position="410"/>
        <end position="521"/>
    </location>
</feature>
<keyword evidence="6 8" id="KW-1015">Disulfide bond</keyword>
<dbReference type="SMART" id="SM00042">
    <property type="entry name" value="CUB"/>
    <property type="match status" value="1"/>
</dbReference>
<sequence>MENSICTANGCHQNCAFVGRGEVKCSCWEGYQLNSTDRRSCMRTCRIGNGGCQHHCLDTDQGVVCTCQHKYLLGHDGRICSASCSVNNGGCHKRCTNTDVGVTCSCPGGYVLNEDGKTCVDIDECSVNQGGCQHSCINNIGSYECICPKGYKLNAIDEKTCVDVDECTANNTCEHLCSNLPGSYRCDCRNGYRLFGMTHCGDYNECSVVNGGCQHICINTPGSFYCSTHHDITRTNSNSTDSSQLTGHGKLFYQGIHCSQRDDAQSHAKEIVSKISLNTNITVIAKGFQIRVQNEPNDEVMFDCQEQSLSSRVHCSKEKTNKSRTVGIEQAASMSVDTFYTNDRGTMPLKTKQECIPGEFWNITTHFCDLCPKDTYQNTRGQTFCVQCPVGSSTDNHGSADINDCKRRICSSYIHDLQGFIESPNFPGEYPNNMECTWIMKPPRGRRLLFIVARVDLAEDKCQDFLVMRKNKSPYSVVTYEACKTSERPIAFTAQSRKLWIQFRSDSRNSSGGFHIPFVTYNGKVFSFPCHSSNYMELVF</sequence>
<evidence type="ECO:0000259" key="10">
    <source>
        <dbReference type="PROSITE" id="PS50026"/>
    </source>
</evidence>
<dbReference type="InterPro" id="IPR000152">
    <property type="entry name" value="EGF-type_Asp/Asn_hydroxyl_site"/>
</dbReference>
<gene>
    <name evidence="11" type="ORF">TCEB3V08_LOCUS3663</name>
</gene>
<dbReference type="SMART" id="SM01411">
    <property type="entry name" value="Ephrin_rec_like"/>
    <property type="match status" value="1"/>
</dbReference>
<name>A0A7R9GTV2_TIMCR</name>
<dbReference type="PROSITE" id="PS50026">
    <property type="entry name" value="EGF_3"/>
    <property type="match status" value="2"/>
</dbReference>
<dbReference type="Pfam" id="PF14670">
    <property type="entry name" value="FXa_inhibition"/>
    <property type="match status" value="2"/>
</dbReference>
<keyword evidence="3 8" id="KW-0245">EGF-like domain</keyword>
<dbReference type="GO" id="GO:0009986">
    <property type="term" value="C:cell surface"/>
    <property type="evidence" value="ECO:0007669"/>
    <property type="project" value="TreeGrafter"/>
</dbReference>
<feature type="domain" description="EGF-like" evidence="10">
    <location>
        <begin position="121"/>
        <end position="162"/>
    </location>
</feature>
<dbReference type="Pfam" id="PF00431">
    <property type="entry name" value="CUB"/>
    <property type="match status" value="1"/>
</dbReference>
<dbReference type="InterPro" id="IPR018097">
    <property type="entry name" value="EGF_Ca-bd_CS"/>
</dbReference>
<evidence type="ECO:0000259" key="9">
    <source>
        <dbReference type="PROSITE" id="PS01180"/>
    </source>
</evidence>
<feature type="domain" description="EGF-like" evidence="10">
    <location>
        <begin position="163"/>
        <end position="201"/>
    </location>
</feature>
<evidence type="ECO:0000256" key="5">
    <source>
        <dbReference type="ARBA" id="ARBA00022737"/>
    </source>
</evidence>
<dbReference type="CDD" id="cd00041">
    <property type="entry name" value="CUB"/>
    <property type="match status" value="1"/>
</dbReference>
<organism evidence="11">
    <name type="scientific">Timema cristinae</name>
    <name type="common">Walking stick</name>
    <dbReference type="NCBI Taxonomy" id="61476"/>
    <lineage>
        <taxon>Eukaryota</taxon>
        <taxon>Metazoa</taxon>
        <taxon>Ecdysozoa</taxon>
        <taxon>Arthropoda</taxon>
        <taxon>Hexapoda</taxon>
        <taxon>Insecta</taxon>
        <taxon>Pterygota</taxon>
        <taxon>Neoptera</taxon>
        <taxon>Polyneoptera</taxon>
        <taxon>Phasmatodea</taxon>
        <taxon>Timematodea</taxon>
        <taxon>Timematoidea</taxon>
        <taxon>Timematidae</taxon>
        <taxon>Timema</taxon>
    </lineage>
</organism>
<accession>A0A7R9GTV2</accession>
<dbReference type="InterPro" id="IPR052071">
    <property type="entry name" value="SCUB_EGF-like_domain"/>
</dbReference>
<dbReference type="SUPFAM" id="SSF57184">
    <property type="entry name" value="Growth factor receptor domain"/>
    <property type="match status" value="1"/>
</dbReference>
<evidence type="ECO:0000256" key="2">
    <source>
        <dbReference type="ARBA" id="ARBA00022525"/>
    </source>
</evidence>
<evidence type="ECO:0000256" key="8">
    <source>
        <dbReference type="PROSITE-ProRule" id="PRU00076"/>
    </source>
</evidence>
<dbReference type="SUPFAM" id="SSF49854">
    <property type="entry name" value="Spermadhesin, CUB domain"/>
    <property type="match status" value="1"/>
</dbReference>
<dbReference type="SUPFAM" id="SSF57196">
    <property type="entry name" value="EGF/Laminin"/>
    <property type="match status" value="2"/>
</dbReference>
<dbReference type="InterPro" id="IPR009030">
    <property type="entry name" value="Growth_fac_rcpt_cys_sf"/>
</dbReference>
<dbReference type="InterPro" id="IPR011641">
    <property type="entry name" value="Tyr-kin_ephrin_A/B_rcpt-like"/>
</dbReference>
<dbReference type="Gene3D" id="2.10.50.10">
    <property type="entry name" value="Tumor Necrosis Factor Receptor, subunit A, domain 2"/>
    <property type="match status" value="1"/>
</dbReference>
<dbReference type="Gene3D" id="2.60.120.290">
    <property type="entry name" value="Spermadhesin, CUB domain"/>
    <property type="match status" value="1"/>
</dbReference>
<dbReference type="Pfam" id="PF07645">
    <property type="entry name" value="EGF_CA"/>
    <property type="match status" value="2"/>
</dbReference>
<feature type="disulfide bond" evidence="8">
    <location>
        <begin position="167"/>
        <end position="177"/>
    </location>
</feature>
<dbReference type="GO" id="GO:0007165">
    <property type="term" value="P:signal transduction"/>
    <property type="evidence" value="ECO:0007669"/>
    <property type="project" value="TreeGrafter"/>
</dbReference>
<dbReference type="GO" id="GO:0005509">
    <property type="term" value="F:calcium ion binding"/>
    <property type="evidence" value="ECO:0007669"/>
    <property type="project" value="InterPro"/>
</dbReference>
<dbReference type="AlphaFoldDB" id="A0A7R9GTV2"/>
<keyword evidence="2" id="KW-0964">Secreted</keyword>
<comment type="subcellular location">
    <subcellularLocation>
        <location evidence="1">Secreted</location>
    </subcellularLocation>
</comment>
<dbReference type="InterPro" id="IPR035914">
    <property type="entry name" value="Sperma_CUB_dom_sf"/>
</dbReference>
<keyword evidence="5" id="KW-0677">Repeat</keyword>
<keyword evidence="7" id="KW-0325">Glycoprotein</keyword>
<dbReference type="InterPro" id="IPR049883">
    <property type="entry name" value="NOTCH1_EGF-like"/>
</dbReference>
<dbReference type="PROSITE" id="PS00010">
    <property type="entry name" value="ASX_HYDROXYL"/>
    <property type="match status" value="2"/>
</dbReference>
<dbReference type="PANTHER" id="PTHR24046:SF7">
    <property type="entry name" value="CUB DOMAIN-CONTAINING PROTEIN"/>
    <property type="match status" value="1"/>
</dbReference>
<dbReference type="PANTHER" id="PTHR24046">
    <property type="entry name" value="SIGNAL PEPTIDE, CUB AND EGF-LIKE DOMAIN-CONTAINING"/>
    <property type="match status" value="1"/>
</dbReference>
<evidence type="ECO:0000256" key="7">
    <source>
        <dbReference type="ARBA" id="ARBA00023180"/>
    </source>
</evidence>
<dbReference type="PROSITE" id="PS01187">
    <property type="entry name" value="EGF_CA"/>
    <property type="match status" value="1"/>
</dbReference>
<keyword evidence="4" id="KW-0732">Signal</keyword>
<dbReference type="SMART" id="SM00179">
    <property type="entry name" value="EGF_CA"/>
    <property type="match status" value="4"/>
</dbReference>
<evidence type="ECO:0000313" key="11">
    <source>
        <dbReference type="EMBL" id="CAD7396549.1"/>
    </source>
</evidence>
<evidence type="ECO:0000256" key="3">
    <source>
        <dbReference type="ARBA" id="ARBA00022536"/>
    </source>
</evidence>
<dbReference type="InterPro" id="IPR000859">
    <property type="entry name" value="CUB_dom"/>
</dbReference>
<evidence type="ECO:0000256" key="4">
    <source>
        <dbReference type="ARBA" id="ARBA00022729"/>
    </source>
</evidence>
<protein>
    <recommendedName>
        <fullName evidence="12">Signal peptide, CUB and EGF-like domain-containing protein 2</fullName>
    </recommendedName>
</protein>
<dbReference type="FunFam" id="2.10.25.10:FF:000037">
    <property type="entry name" value="Signal peptide, CUB domain and EGF-like domain-containing 2"/>
    <property type="match status" value="2"/>
</dbReference>